<dbReference type="EC" id="5.2.1.8" evidence="1"/>
<evidence type="ECO:0000313" key="2">
    <source>
        <dbReference type="Proteomes" id="UP001226091"/>
    </source>
</evidence>
<sequence>MSAKWEKLEGNQGVLTVEVDAETFSNALDEAFKKVSKQVNIPGFRKGKVPRGMFEQRFGVESLYQDALDILLPEVYPQAVEEAGIDPIDRPEIDVEQIEKGKNLIFTAKVVVKPEVKLGEYKGLEVEKLNAEVSEEDVDAEIKTLQERHAELVVKEEGAVENGDTVVIDFEGFVDGEAFEGGTAENYTLEIGSGSFIPGFEDQLVGLEAGGEKDVEVTFPEEYHAENLAGKPATFKVKLHEIKAKELPALDDEFAKDVDEEVESLEALKAKTRTRLEETRKAEAENTLRDSLVDKASDNAEVDIPQVLIENEVSRMMQEFEQRLQAQGMNLELYFQFSGQDEDALKEQMKEDASKRVKYNLTLEAIAKAENIEVTDEEVDAEIAKMAEMYNMPVENIKQALGSLEGLKEDLKVRKAIDFLVENSKEAA</sequence>
<dbReference type="Proteomes" id="UP001226091">
    <property type="component" value="Chromosome"/>
</dbReference>
<gene>
    <name evidence="1" type="primary">tig</name>
    <name evidence="1" type="ORF">QLQ22_18785</name>
</gene>
<proteinExistence type="predicted"/>
<keyword evidence="2" id="KW-1185">Reference proteome</keyword>
<organism evidence="1 2">
    <name type="scientific">Metabacillus hrfriensis</name>
    <dbReference type="NCBI Taxonomy" id="3048891"/>
    <lineage>
        <taxon>Bacteria</taxon>
        <taxon>Bacillati</taxon>
        <taxon>Bacillota</taxon>
        <taxon>Bacilli</taxon>
        <taxon>Bacillales</taxon>
        <taxon>Bacillaceae</taxon>
        <taxon>Metabacillus</taxon>
    </lineage>
</organism>
<accession>A0ACD4R8A2</accession>
<reference evidence="2" key="1">
    <citation type="journal article" date="2025" name="Aquaculture">
        <title>Assessment of the bioflocculant production and safety properties of Metabacillus hrfriensis sp. nov. based on phenotypic and whole-genome sequencing analysis.</title>
        <authorList>
            <person name="Zhang R."/>
            <person name="Zhao Z."/>
            <person name="Luo L."/>
            <person name="Wang S."/>
            <person name="Guo K."/>
            <person name="Xu W."/>
        </authorList>
    </citation>
    <scope>NUCLEOTIDE SEQUENCE [LARGE SCALE GENOMIC DNA]</scope>
    <source>
        <strain evidence="2">CT-WN-B3</strain>
    </source>
</reference>
<dbReference type="EMBL" id="CP126116">
    <property type="protein sequence ID" value="WHZ56721.1"/>
    <property type="molecule type" value="Genomic_DNA"/>
</dbReference>
<name>A0ACD4R8A2_9BACI</name>
<protein>
    <submittedName>
        <fullName evidence="1">Trigger factor</fullName>
        <ecNumber evidence="1">5.2.1.8</ecNumber>
    </submittedName>
</protein>
<evidence type="ECO:0000313" key="1">
    <source>
        <dbReference type="EMBL" id="WHZ56721.1"/>
    </source>
</evidence>
<keyword evidence="1" id="KW-0413">Isomerase</keyword>